<feature type="compositionally biased region" description="Basic residues" evidence="6">
    <location>
        <begin position="152"/>
        <end position="163"/>
    </location>
</feature>
<dbReference type="FunFam" id="1.20.58.2220:FF:000005">
    <property type="entry name" value="Formin 1"/>
    <property type="match status" value="1"/>
</dbReference>
<reference evidence="8 9" key="1">
    <citation type="journal article" date="2019" name="Proc. Natl. Acad. Sci. U.S.A.">
        <title>Regulatory changes in pterin and carotenoid genes underlie balanced color polymorphisms in the wall lizard.</title>
        <authorList>
            <person name="Andrade P."/>
            <person name="Pinho C."/>
            <person name="Perez I de Lanuza G."/>
            <person name="Afonso S."/>
            <person name="Brejcha J."/>
            <person name="Rubin C.J."/>
            <person name="Wallerman O."/>
            <person name="Pereira P."/>
            <person name="Sabatino S.J."/>
            <person name="Bellati A."/>
            <person name="Pellitteri-Rosa D."/>
            <person name="Bosakova Z."/>
            <person name="Bunikis I."/>
            <person name="Carretero M.A."/>
            <person name="Feiner N."/>
            <person name="Marsik P."/>
            <person name="Pauperio F."/>
            <person name="Salvi D."/>
            <person name="Soler L."/>
            <person name="While G.M."/>
            <person name="Uller T."/>
            <person name="Font E."/>
            <person name="Andersson L."/>
            <person name="Carneiro M."/>
        </authorList>
    </citation>
    <scope>NUCLEOTIDE SEQUENCE</scope>
</reference>
<protein>
    <submittedName>
        <fullName evidence="8">Formin 1</fullName>
    </submittedName>
</protein>
<keyword evidence="3 5" id="KW-0175">Coiled coil</keyword>
<reference evidence="8" key="2">
    <citation type="submission" date="2025-08" db="UniProtKB">
        <authorList>
            <consortium name="Ensembl"/>
        </authorList>
    </citation>
    <scope>IDENTIFICATION</scope>
</reference>
<dbReference type="GO" id="GO:0005884">
    <property type="term" value="C:actin filament"/>
    <property type="evidence" value="ECO:0007669"/>
    <property type="project" value="InterPro"/>
</dbReference>
<dbReference type="GO" id="GO:0005634">
    <property type="term" value="C:nucleus"/>
    <property type="evidence" value="ECO:0007669"/>
    <property type="project" value="UniProtKB-SubCell"/>
</dbReference>
<dbReference type="Proteomes" id="UP000472272">
    <property type="component" value="Chromosome 1"/>
</dbReference>
<dbReference type="PANTHER" id="PTHR45920">
    <property type="entry name" value="FORMIN HOMOLOGY 2 DOMAIN CONTAINING, ISOFORM I"/>
    <property type="match status" value="1"/>
</dbReference>
<proteinExistence type="inferred from homology"/>
<feature type="region of interest" description="Disordered" evidence="6">
    <location>
        <begin position="1373"/>
        <end position="1393"/>
    </location>
</feature>
<gene>
    <name evidence="8" type="primary">FMN1</name>
</gene>
<evidence type="ECO:0000313" key="8">
    <source>
        <dbReference type="Ensembl" id="ENSPMRP00000013015.1"/>
    </source>
</evidence>
<keyword evidence="9" id="KW-1185">Reference proteome</keyword>
<dbReference type="PRINTS" id="PR00828">
    <property type="entry name" value="FORMIN"/>
</dbReference>
<feature type="compositionally biased region" description="Polar residues" evidence="6">
    <location>
        <begin position="840"/>
        <end position="854"/>
    </location>
</feature>
<feature type="region of interest" description="Disordered" evidence="6">
    <location>
        <begin position="131"/>
        <end position="163"/>
    </location>
</feature>
<evidence type="ECO:0000256" key="2">
    <source>
        <dbReference type="ARBA" id="ARBA00005271"/>
    </source>
</evidence>
<keyword evidence="4" id="KW-0539">Nucleus</keyword>
<feature type="compositionally biased region" description="Basic and acidic residues" evidence="6">
    <location>
        <begin position="131"/>
        <end position="140"/>
    </location>
</feature>
<dbReference type="GO" id="GO:0045010">
    <property type="term" value="P:actin nucleation"/>
    <property type="evidence" value="ECO:0007669"/>
    <property type="project" value="InterPro"/>
</dbReference>
<accession>A0A670IM22</accession>
<dbReference type="PANTHER" id="PTHR45920:SF7">
    <property type="entry name" value="FORMIN-G"/>
    <property type="match status" value="1"/>
</dbReference>
<dbReference type="SMART" id="SM00498">
    <property type="entry name" value="FH2"/>
    <property type="match status" value="1"/>
</dbReference>
<evidence type="ECO:0000256" key="5">
    <source>
        <dbReference type="SAM" id="Coils"/>
    </source>
</evidence>
<feature type="compositionally biased region" description="Pro residues" evidence="6">
    <location>
        <begin position="884"/>
        <end position="894"/>
    </location>
</feature>
<feature type="domain" description="FH2" evidence="7">
    <location>
        <begin position="946"/>
        <end position="1362"/>
    </location>
</feature>
<feature type="coiled-coil region" evidence="5">
    <location>
        <begin position="1345"/>
        <end position="1372"/>
    </location>
</feature>
<feature type="compositionally biased region" description="Pro residues" evidence="6">
    <location>
        <begin position="901"/>
        <end position="930"/>
    </location>
</feature>
<dbReference type="GO" id="GO:0051015">
    <property type="term" value="F:actin filament binding"/>
    <property type="evidence" value="ECO:0007669"/>
    <property type="project" value="TreeGrafter"/>
</dbReference>
<name>A0A670IM22_PODMU</name>
<comment type="similarity">
    <text evidence="2">Belongs to the formin homology family. Cappuccino subfamily.</text>
</comment>
<dbReference type="InterPro" id="IPR015425">
    <property type="entry name" value="FH2_Formin"/>
</dbReference>
<feature type="region of interest" description="Disordered" evidence="6">
    <location>
        <begin position="683"/>
        <end position="704"/>
    </location>
</feature>
<dbReference type="GO" id="GO:0008017">
    <property type="term" value="F:microtubule binding"/>
    <property type="evidence" value="ECO:0007669"/>
    <property type="project" value="InterPro"/>
</dbReference>
<dbReference type="PROSITE" id="PS51444">
    <property type="entry name" value="FH2"/>
    <property type="match status" value="1"/>
</dbReference>
<organism evidence="8 9">
    <name type="scientific">Podarcis muralis</name>
    <name type="common">Wall lizard</name>
    <name type="synonym">Lacerta muralis</name>
    <dbReference type="NCBI Taxonomy" id="64176"/>
    <lineage>
        <taxon>Eukaryota</taxon>
        <taxon>Metazoa</taxon>
        <taxon>Chordata</taxon>
        <taxon>Craniata</taxon>
        <taxon>Vertebrata</taxon>
        <taxon>Euteleostomi</taxon>
        <taxon>Lepidosauria</taxon>
        <taxon>Squamata</taxon>
        <taxon>Bifurcata</taxon>
        <taxon>Unidentata</taxon>
        <taxon>Episquamata</taxon>
        <taxon>Laterata</taxon>
        <taxon>Lacertibaenia</taxon>
        <taxon>Lacertidae</taxon>
        <taxon>Podarcis</taxon>
    </lineage>
</organism>
<dbReference type="GO" id="GO:0005737">
    <property type="term" value="C:cytoplasm"/>
    <property type="evidence" value="ECO:0007669"/>
    <property type="project" value="UniProtKB-ARBA"/>
</dbReference>
<feature type="coiled-coil region" evidence="5">
    <location>
        <begin position="719"/>
        <end position="782"/>
    </location>
</feature>
<dbReference type="Pfam" id="PF02181">
    <property type="entry name" value="FH2"/>
    <property type="match status" value="1"/>
</dbReference>
<evidence type="ECO:0000256" key="1">
    <source>
        <dbReference type="ARBA" id="ARBA00004123"/>
    </source>
</evidence>
<evidence type="ECO:0000313" key="9">
    <source>
        <dbReference type="Proteomes" id="UP000472272"/>
    </source>
</evidence>
<dbReference type="InterPro" id="IPR001265">
    <property type="entry name" value="Formin_Cappuccino_subfam"/>
</dbReference>
<feature type="compositionally biased region" description="Low complexity" evidence="6">
    <location>
        <begin position="931"/>
        <end position="945"/>
    </location>
</feature>
<dbReference type="Ensembl" id="ENSPMRT00000013895.1">
    <property type="protein sequence ID" value="ENSPMRP00000013015.1"/>
    <property type="gene ID" value="ENSPMRG00000008707.1"/>
</dbReference>
<dbReference type="Gene3D" id="1.20.58.2220">
    <property type="entry name" value="Formin, FH2 domain"/>
    <property type="match status" value="1"/>
</dbReference>
<dbReference type="SUPFAM" id="SSF101447">
    <property type="entry name" value="Formin homology 2 domain (FH2 domain)"/>
    <property type="match status" value="1"/>
</dbReference>
<evidence type="ECO:0000256" key="4">
    <source>
        <dbReference type="ARBA" id="ARBA00023242"/>
    </source>
</evidence>
<dbReference type="GeneTree" id="ENSGT00940000154289"/>
<evidence type="ECO:0000256" key="6">
    <source>
        <dbReference type="SAM" id="MobiDB-lite"/>
    </source>
</evidence>
<feature type="region of interest" description="Disordered" evidence="6">
    <location>
        <begin position="840"/>
        <end position="953"/>
    </location>
</feature>
<reference evidence="8" key="3">
    <citation type="submission" date="2025-09" db="UniProtKB">
        <authorList>
            <consortium name="Ensembl"/>
        </authorList>
    </citation>
    <scope>IDENTIFICATION</scope>
</reference>
<comment type="subcellular location">
    <subcellularLocation>
        <location evidence="1">Nucleus</location>
    </subcellularLocation>
</comment>
<feature type="compositionally biased region" description="Pro residues" evidence="6">
    <location>
        <begin position="857"/>
        <end position="877"/>
    </location>
</feature>
<evidence type="ECO:0000256" key="3">
    <source>
        <dbReference type="ARBA" id="ARBA00023054"/>
    </source>
</evidence>
<dbReference type="GO" id="GO:0030866">
    <property type="term" value="P:cortical actin cytoskeleton organization"/>
    <property type="evidence" value="ECO:0007669"/>
    <property type="project" value="TreeGrafter"/>
</dbReference>
<feature type="coiled-coil region" evidence="5">
    <location>
        <begin position="1237"/>
        <end position="1264"/>
    </location>
</feature>
<evidence type="ECO:0000259" key="7">
    <source>
        <dbReference type="PROSITE" id="PS51444"/>
    </source>
</evidence>
<dbReference type="InterPro" id="IPR042201">
    <property type="entry name" value="FH2_Formin_sf"/>
</dbReference>
<sequence length="1393" mass="156304">MEGTYTVLQLHRPIMELCYVSFYLPKGKVRGFTYKGCVTLDKSSKHFHRCYRVSEGSEAVGSRGQTCENIGDIFFKQTTTKDILTELYKLNAEKERLLATLLSSSHILGVKMGNQEGKLQDISESLKYSHDGRQGFKDQQESLSGSMEKRSTPKNKKTRRFSKRRESIEDFINKKMKRKTPGVLEPAALNSKAMLLGNDKFLSAKYSSSFACSRQEKVEDKDDLSSDVNKLAEGSKREWYLLENSRALGSDTDLSVSFSEYDNDVFGHCFAHSHSLLDDVEDTLKGIQVQQSSPSRTSFQGTSTNESEAFEKTSASEMVHGYERIAGNCKSKPHVGVVSKAEVSECYLQNIGRASGEYCEVPYASSEGSKESVGSGFATVKQEKEQKGYIPQHKGEQDHVIDDSCSLAGVVNKTLLKVTQYDRLDETAEWKRLQAVTRADRSPAGLVYEKRATVPQEDKKHLSLHLPINLNPDTCQARTIIKQEDKRPLSPSLVAISNVFNNSYPLSNTYKQMSPLPSPLSSSLPSPQLHHRILPLPMLDTEEESGASDDCRSRHSTTNFSLGKDFEAQLQLRFSEFGHPGLSVKQPGLHQVASEDDFEKSTLQDKNRVQLQHKLHPGIPSDAALKNDFSEQAANIHATNKDGDAWVLGCRLGESYPSTCFSESERADRNSLRLDLNTDAVLSDQDDKTPGRLQTIWPPPKAKDEEEKVGLKYTEAEYHAAILHLKKEHKNEVEKLKSEFELRVFHIRGEHASSIAKLEEVIANLENELENTLYRRSEEAKDACVSTEDDHPPKTYRTVCIQTDRETFIKPSEDESRTVKNNQTIPKKLTIPCLNNSVSLTSDNNGHASGSAVSQMFPPPPPPPPPLPGSIPPPPTLSPGMGSPHPPPPPPPLPAAFAGQLPPPPPPPPPGFSPSGAGPPPPPPPPPPPGSSFLFSSTLSSSQGPRKPAIEPACPMKPLYWTRIQIQDSSQNTAPTLWDSLEEPDICDASEFEYLFSKETAQEKKKPLAESYEKKTKAKKIIKLLDGKRSQTVGILISSLHLEMKDIQQAILNVDHSIVDLETLEALYENRAQKDELEKIKQHYDTSKEEEVKLLDKPEQFLYELSQISNFAERARCIIFQSVFNEGITAVHRKADIINRVSKDLLDIKSVKDILGLILAFGNYMNGGNRTRGQADGFGLEILPKLKDVKSRDTNISLVDYVVIYYLRHCDKDAGTERSVFPLPEPQDFFQASQVKFEDLIKDLRKLKRDLEVCEKQMKVVFRDSPEEHLQPFKDKMEAFFLEAVEEHKTVESHLENVQKCFEELVGYFGIKPKSGEKETTPNYVFTVWYEFCSDFKAIWKRESKNISKERLKMAQQTVNKLTAEKKVETKKINPTASLKERLRQKEASATTN</sequence>